<keyword evidence="1" id="KW-0561">Oxygen transport</keyword>
<keyword evidence="1" id="KW-0479">Metal-binding</keyword>
<keyword evidence="1" id="KW-0408">Iron</keyword>
<protein>
    <recommendedName>
        <fullName evidence="2">Globin domain-containing protein</fullName>
    </recommendedName>
</protein>
<accession>A0A9E7ZRT2</accession>
<dbReference type="GO" id="GO:0005344">
    <property type="term" value="F:oxygen carrier activity"/>
    <property type="evidence" value="ECO:0007669"/>
    <property type="project" value="UniProtKB-KW"/>
</dbReference>
<sequence>MDHRSRSLILTNIVALFPIAEQTDATFANRLLETYPEVYRLFAMEIASQERSLVLTLRLMFGNSRQFEEVLPIVQELARSHRIYRLIEPHYQALAETLIWTLRRSLGTGFTGEAERAWLRALDGYPRPVRMSSPADERKAIA</sequence>
<dbReference type="EMBL" id="CP102774">
    <property type="protein sequence ID" value="UZF85851.1"/>
    <property type="molecule type" value="Genomic_DNA"/>
</dbReference>
<dbReference type="InterPro" id="IPR000971">
    <property type="entry name" value="Globin"/>
</dbReference>
<dbReference type="SUPFAM" id="SSF46458">
    <property type="entry name" value="Globin-like"/>
    <property type="match status" value="1"/>
</dbReference>
<proteinExistence type="inferred from homology"/>
<evidence type="ECO:0000313" key="3">
    <source>
        <dbReference type="EMBL" id="UZF85851.1"/>
    </source>
</evidence>
<name>A0A9E7ZRT2_9HYPH</name>
<organism evidence="3">
    <name type="scientific">Bosea sp. NBC_00436</name>
    <dbReference type="NCBI Taxonomy" id="2969620"/>
    <lineage>
        <taxon>Bacteria</taxon>
        <taxon>Pseudomonadati</taxon>
        <taxon>Pseudomonadota</taxon>
        <taxon>Alphaproteobacteria</taxon>
        <taxon>Hyphomicrobiales</taxon>
        <taxon>Boseaceae</taxon>
        <taxon>Bosea</taxon>
    </lineage>
</organism>
<evidence type="ECO:0000256" key="1">
    <source>
        <dbReference type="RuleBase" id="RU000356"/>
    </source>
</evidence>
<dbReference type="GO" id="GO:0019825">
    <property type="term" value="F:oxygen binding"/>
    <property type="evidence" value="ECO:0007669"/>
    <property type="project" value="InterPro"/>
</dbReference>
<dbReference type="Pfam" id="PF00042">
    <property type="entry name" value="Globin"/>
    <property type="match status" value="1"/>
</dbReference>
<dbReference type="GO" id="GO:0020037">
    <property type="term" value="F:heme binding"/>
    <property type="evidence" value="ECO:0007669"/>
    <property type="project" value="InterPro"/>
</dbReference>
<comment type="similarity">
    <text evidence="1">Belongs to the globin family.</text>
</comment>
<dbReference type="InterPro" id="IPR012292">
    <property type="entry name" value="Globin/Proto"/>
</dbReference>
<dbReference type="Gene3D" id="1.10.490.10">
    <property type="entry name" value="Globins"/>
    <property type="match status" value="1"/>
</dbReference>
<dbReference type="InterPro" id="IPR009050">
    <property type="entry name" value="Globin-like_sf"/>
</dbReference>
<feature type="domain" description="Globin" evidence="2">
    <location>
        <begin position="29"/>
        <end position="123"/>
    </location>
</feature>
<gene>
    <name evidence="3" type="ORF">NWE54_18805</name>
</gene>
<dbReference type="AlphaFoldDB" id="A0A9E7ZRT2"/>
<keyword evidence="1" id="KW-0349">Heme</keyword>
<keyword evidence="1" id="KW-0813">Transport</keyword>
<reference evidence="3" key="1">
    <citation type="submission" date="2022-08" db="EMBL/GenBank/DDBJ databases">
        <title>Complete Genome Sequences of 2 Bosea sp. soil isolates.</title>
        <authorList>
            <person name="Alvarez Arevalo M."/>
            <person name="Sterndorff E.B."/>
            <person name="Faurdal D."/>
            <person name="Joergensen T.S."/>
            <person name="Weber T."/>
        </authorList>
    </citation>
    <scope>NUCLEOTIDE SEQUENCE</scope>
    <source>
        <strain evidence="3">NBC_00436</strain>
    </source>
</reference>
<evidence type="ECO:0000259" key="2">
    <source>
        <dbReference type="Pfam" id="PF00042"/>
    </source>
</evidence>